<dbReference type="PIRSF" id="PIRSF011716">
    <property type="entry name" value="Peptidase_S64_Ssy5"/>
    <property type="match status" value="1"/>
</dbReference>
<feature type="compositionally biased region" description="Basic and acidic residues" evidence="2">
    <location>
        <begin position="42"/>
        <end position="58"/>
    </location>
</feature>
<dbReference type="InterPro" id="IPR012985">
    <property type="entry name" value="Peptidase_S64_Ssy5"/>
</dbReference>
<protein>
    <recommendedName>
        <fullName evidence="1">SPS-sensor serine protease component SSY5</fullName>
    </recommendedName>
    <alternativeName>
        <fullName evidence="1">Endoprotease SSY5</fullName>
    </alternativeName>
</protein>
<dbReference type="AlphaFoldDB" id="A0A7H9AYF1"/>
<feature type="compositionally biased region" description="Acidic residues" evidence="2">
    <location>
        <begin position="128"/>
        <end position="140"/>
    </location>
</feature>
<evidence type="ECO:0000313" key="4">
    <source>
        <dbReference type="Proteomes" id="UP000509704"/>
    </source>
</evidence>
<dbReference type="OrthoDB" id="4096087at2759"/>
<feature type="compositionally biased region" description="Basic and acidic residues" evidence="2">
    <location>
        <begin position="94"/>
        <end position="103"/>
    </location>
</feature>
<evidence type="ECO:0000256" key="2">
    <source>
        <dbReference type="SAM" id="MobiDB-lite"/>
    </source>
</evidence>
<feature type="compositionally biased region" description="Basic and acidic residues" evidence="2">
    <location>
        <begin position="15"/>
        <end position="29"/>
    </location>
</feature>
<dbReference type="Proteomes" id="UP000509704">
    <property type="component" value="Chromosome 2"/>
</dbReference>
<evidence type="ECO:0000313" key="3">
    <source>
        <dbReference type="EMBL" id="QLG71435.1"/>
    </source>
</evidence>
<organism evidence="3 4">
    <name type="scientific">Zygotorulaspora mrakii</name>
    <name type="common">Zygosaccharomyces mrakii</name>
    <dbReference type="NCBI Taxonomy" id="42260"/>
    <lineage>
        <taxon>Eukaryota</taxon>
        <taxon>Fungi</taxon>
        <taxon>Dikarya</taxon>
        <taxon>Ascomycota</taxon>
        <taxon>Saccharomycotina</taxon>
        <taxon>Saccharomycetes</taxon>
        <taxon>Saccharomycetales</taxon>
        <taxon>Saccharomycetaceae</taxon>
        <taxon>Zygotorulaspora</taxon>
    </lineage>
</organism>
<feature type="region of interest" description="Disordered" evidence="2">
    <location>
        <begin position="72"/>
        <end position="105"/>
    </location>
</feature>
<proteinExistence type="inferred from homology"/>
<keyword evidence="1" id="KW-1003">Cell membrane</keyword>
<sequence>MVRQIFGFSKKLSKSKREPERQRDNKGSEDNNDSEPSGNDSVRSHDVNEATAYDDRSSKVVSSLGSSVFSKSKLTYSTGGTSSNISGSRNSKRHMTDISERCDGSSADVGKPLRVVNLEKFNLLNPVFEDEGNTEGDSTVDDTSNTNASFTTYAGNASSDTASRSLGSLEQLNSELCILEDNLVTLMDDIHQNVTNISKAVIQAIEYFKKFLPHSTDRLPFKVTFDRFPSLRCITKIVLHFSDNLLSSEVFSNSRSILLRRYLHFLKKLNIVISDEAGSGSGILPCLSNFCIDSEQNLPNIENIEKIIEEISKSDPGSISDQDGAFVAPIMRGLSRKVGILTVMFGIPNPQQEHFDIVKALYTLFPDVHFFCAKDYIKPCADILQSHIPTPMESHLSAPEKTMSFHFEPPYRLAVDAERPPISMSLSSDNSSKMTGTLGGYLFPQIEKGSKLSQFAGASFAITCSHVVLSESHDYPYVSIPSKVLQTAYKNTLLEEARRYPKHSKEESAFIDESSRIENNIKWQEENKFGQVVWGERSIINQKLSDFAIIKVNSKYKCENCLGLGLSSVPDPTLKFQNLFIKEKILKLKSGMRVFKIGASTNYTSGEVNAAKLVHWADGKLQSSEFVVSSPLPLFASAGDSGSWILTKLENQLGLGVVGMLHSYDGEQRQFGLFSPIGDILERLHDVTGVLWDIDPQIE</sequence>
<feature type="compositionally biased region" description="Polar residues" evidence="2">
    <location>
        <begin position="141"/>
        <end position="158"/>
    </location>
</feature>
<evidence type="ECO:0000256" key="1">
    <source>
        <dbReference type="PIRNR" id="PIRNR011716"/>
    </source>
</evidence>
<dbReference type="GeneID" id="59235096"/>
<feature type="compositionally biased region" description="Low complexity" evidence="2">
    <location>
        <begin position="72"/>
        <end position="89"/>
    </location>
</feature>
<dbReference type="GO" id="GO:0005886">
    <property type="term" value="C:plasma membrane"/>
    <property type="evidence" value="ECO:0007669"/>
    <property type="project" value="UniProtKB-SubCell"/>
</dbReference>
<name>A0A7H9AYF1_ZYGMR</name>
<keyword evidence="4" id="KW-1185">Reference proteome</keyword>
<accession>A0A7H9AYF1</accession>
<dbReference type="KEGG" id="zmk:HG535_0B04770"/>
<comment type="subunit">
    <text evidence="1">Component of the plasma membrane SPS (SSY1-PTR3-SSY5) amino acid sensor complex.</text>
</comment>
<comment type="subcellular location">
    <subcellularLocation>
        <location evidence="1">Cell membrane</location>
        <topology evidence="1">Peripheral membrane protein</topology>
        <orientation evidence="1">Cytoplasmic side</orientation>
    </subcellularLocation>
</comment>
<dbReference type="InterPro" id="IPR009003">
    <property type="entry name" value="Peptidase_S1_PA"/>
</dbReference>
<comment type="similarity">
    <text evidence="1">Belongs to the peptidase S64 family.</text>
</comment>
<gene>
    <name evidence="3" type="ORF">HG535_0B04770</name>
</gene>
<keyword evidence="1" id="KW-0472">Membrane</keyword>
<feature type="region of interest" description="Disordered" evidence="2">
    <location>
        <begin position="1"/>
        <end position="58"/>
    </location>
</feature>
<comment type="function">
    <text evidence="1">Protease component of the SPS-sensor system, which regulates the expression of several amino acid-metabolizing enzymes and amino acid- and peptide-permeases in response to extracellular amino acid levels by controlling the activity of two transcription factors, STP1 and STP2. Catalyzes the activation of these transcription factors, which are synthesized as latent cytoplasmic precursors, by proteolytic removal of an N-terminal inhibitory domain containing cytoplasmic retention motifs. SSY5 binds as an inactive protease complex to STP1. In response to extracellular amino acids and dependent on the other SPS-sensor components, the inhibitory propeptide is induced to dissociate, and thereby enables the catalytic domain to process STP1.</text>
</comment>
<dbReference type="SUPFAM" id="SSF50494">
    <property type="entry name" value="Trypsin-like serine proteases"/>
    <property type="match status" value="1"/>
</dbReference>
<dbReference type="EMBL" id="CP058605">
    <property type="protein sequence ID" value="QLG71435.1"/>
    <property type="molecule type" value="Genomic_DNA"/>
</dbReference>
<feature type="region of interest" description="Disordered" evidence="2">
    <location>
        <begin position="128"/>
        <end position="158"/>
    </location>
</feature>
<reference evidence="3 4" key="1">
    <citation type="submission" date="2020-07" db="EMBL/GenBank/DDBJ databases">
        <title>The yeast mating-type switching endonuclease HO is a domesticated member of an unorthodox homing genetic element family.</title>
        <authorList>
            <person name="Coughlan A.Y."/>
            <person name="Lombardi L."/>
            <person name="Braun-Galleani S."/>
            <person name="Martos A.R."/>
            <person name="Galeote V."/>
            <person name="Bigey F."/>
            <person name="Dequin S."/>
            <person name="Byrne K.P."/>
            <person name="Wolfe K.H."/>
        </authorList>
    </citation>
    <scope>NUCLEOTIDE SEQUENCE [LARGE SCALE GENOMIC DNA]</scope>
    <source>
        <strain evidence="3 4">NRRL Y-6702</strain>
    </source>
</reference>
<dbReference type="RefSeq" id="XP_037143163.1">
    <property type="nucleotide sequence ID" value="XM_037287268.1"/>
</dbReference>
<dbReference type="Pfam" id="PF08192">
    <property type="entry name" value="Peptidase_S64"/>
    <property type="match status" value="1"/>
</dbReference>